<feature type="transmembrane region" description="Helical" evidence="5">
    <location>
        <begin position="81"/>
        <end position="102"/>
    </location>
</feature>
<evidence type="ECO:0000256" key="3">
    <source>
        <dbReference type="ARBA" id="ARBA00022989"/>
    </source>
</evidence>
<feature type="transmembrane region" description="Helical" evidence="5">
    <location>
        <begin position="247"/>
        <end position="265"/>
    </location>
</feature>
<gene>
    <name evidence="7" type="ORF">MYP_1831</name>
</gene>
<evidence type="ECO:0000256" key="5">
    <source>
        <dbReference type="SAM" id="Phobius"/>
    </source>
</evidence>
<protein>
    <submittedName>
        <fullName evidence="7">Permease</fullName>
    </submittedName>
</protein>
<feature type="transmembrane region" description="Helical" evidence="5">
    <location>
        <begin position="133"/>
        <end position="153"/>
    </location>
</feature>
<evidence type="ECO:0000313" key="8">
    <source>
        <dbReference type="Proteomes" id="UP000030185"/>
    </source>
</evidence>
<evidence type="ECO:0000259" key="6">
    <source>
        <dbReference type="Pfam" id="PF00892"/>
    </source>
</evidence>
<keyword evidence="8" id="KW-1185">Reference proteome</keyword>
<dbReference type="AlphaFoldDB" id="A0A098LE85"/>
<dbReference type="InterPro" id="IPR000620">
    <property type="entry name" value="EamA_dom"/>
</dbReference>
<evidence type="ECO:0000256" key="1">
    <source>
        <dbReference type="ARBA" id="ARBA00004141"/>
    </source>
</evidence>
<keyword evidence="2 5" id="KW-0812">Transmembrane</keyword>
<dbReference type="SUPFAM" id="SSF103481">
    <property type="entry name" value="Multidrug resistance efflux transporter EmrE"/>
    <property type="match status" value="2"/>
</dbReference>
<keyword evidence="3 5" id="KW-1133">Transmembrane helix</keyword>
<evidence type="ECO:0000256" key="2">
    <source>
        <dbReference type="ARBA" id="ARBA00022692"/>
    </source>
</evidence>
<dbReference type="PANTHER" id="PTHR22911">
    <property type="entry name" value="ACYL-MALONYL CONDENSING ENZYME-RELATED"/>
    <property type="match status" value="1"/>
</dbReference>
<feature type="transmembrane region" description="Helical" evidence="5">
    <location>
        <begin position="191"/>
        <end position="210"/>
    </location>
</feature>
<evidence type="ECO:0000313" key="7">
    <source>
        <dbReference type="EMBL" id="GAL84603.1"/>
    </source>
</evidence>
<feature type="transmembrane region" description="Helical" evidence="5">
    <location>
        <begin position="109"/>
        <end position="127"/>
    </location>
</feature>
<feature type="domain" description="EamA" evidence="6">
    <location>
        <begin position="138"/>
        <end position="259"/>
    </location>
</feature>
<evidence type="ECO:0000256" key="4">
    <source>
        <dbReference type="ARBA" id="ARBA00023136"/>
    </source>
</evidence>
<dbReference type="EMBL" id="BBLT01000003">
    <property type="protein sequence ID" value="GAL84603.1"/>
    <property type="molecule type" value="Genomic_DNA"/>
</dbReference>
<dbReference type="eggNOG" id="COG0697">
    <property type="taxonomic scope" value="Bacteria"/>
</dbReference>
<feature type="transmembrane region" description="Helical" evidence="5">
    <location>
        <begin position="165"/>
        <end position="185"/>
    </location>
</feature>
<dbReference type="Gene3D" id="1.10.3730.20">
    <property type="match status" value="1"/>
</dbReference>
<reference evidence="7 8" key="1">
    <citation type="submission" date="2014-09" db="EMBL/GenBank/DDBJ databases">
        <title>Sporocytophaga myxococcoides PG-01 genome sequencing.</title>
        <authorList>
            <person name="Liu L."/>
            <person name="Gao P.J."/>
            <person name="Chen G.J."/>
            <person name="Wang L.S."/>
        </authorList>
    </citation>
    <scope>NUCLEOTIDE SEQUENCE [LARGE SCALE GENOMIC DNA]</scope>
    <source>
        <strain evidence="7 8">PG-01</strain>
    </source>
</reference>
<accession>A0A098LE85</accession>
<keyword evidence="4 5" id="KW-0472">Membrane</keyword>
<organism evidence="7 8">
    <name type="scientific">Sporocytophaga myxococcoides</name>
    <dbReference type="NCBI Taxonomy" id="153721"/>
    <lineage>
        <taxon>Bacteria</taxon>
        <taxon>Pseudomonadati</taxon>
        <taxon>Bacteroidota</taxon>
        <taxon>Cytophagia</taxon>
        <taxon>Cytophagales</taxon>
        <taxon>Cytophagaceae</taxon>
        <taxon>Sporocytophaga</taxon>
    </lineage>
</organism>
<comment type="caution">
    <text evidence="7">The sequence shown here is derived from an EMBL/GenBank/DDBJ whole genome shotgun (WGS) entry which is preliminary data.</text>
</comment>
<dbReference type="PANTHER" id="PTHR22911:SF6">
    <property type="entry name" value="SOLUTE CARRIER FAMILY 35 MEMBER G1"/>
    <property type="match status" value="1"/>
</dbReference>
<dbReference type="Proteomes" id="UP000030185">
    <property type="component" value="Unassembled WGS sequence"/>
</dbReference>
<comment type="subcellular location">
    <subcellularLocation>
        <location evidence="1">Membrane</location>
        <topology evidence="1">Multi-pass membrane protein</topology>
    </subcellularLocation>
</comment>
<feature type="transmembrane region" description="Helical" evidence="5">
    <location>
        <begin position="20"/>
        <end position="43"/>
    </location>
</feature>
<dbReference type="InterPro" id="IPR037185">
    <property type="entry name" value="EmrE-like"/>
</dbReference>
<feature type="transmembrane region" description="Helical" evidence="5">
    <location>
        <begin position="55"/>
        <end position="75"/>
    </location>
</feature>
<sequence>MLISTVLFSFMHVSVKFLSGFSVFQIAFFRALISLGICLYLLHKSGLSLKGNRQSMLWFRGLLGTASIFSFYYTLQNIPLATAFTISQLAPLFIGVMAAMVLKEKISNLQWFFLILAFSGILLIKGFDLRLTSLDIGIAVFSAIMTAGAHFTIKVINQDDPPVKVMTYLPLVSLPLVTPFAIHFWKNPTILEIFLLSAIGLLAHFAQLFLTKAYQQEKAANLIPFYFLGVAMSILWGYLAFEETFNLQSVIGMAFLIIAGSPDIYKSLLMGKKPKVS</sequence>
<dbReference type="Pfam" id="PF00892">
    <property type="entry name" value="EamA"/>
    <property type="match status" value="2"/>
</dbReference>
<dbReference type="GO" id="GO:0016020">
    <property type="term" value="C:membrane"/>
    <property type="evidence" value="ECO:0007669"/>
    <property type="project" value="UniProtKB-SubCell"/>
</dbReference>
<name>A0A098LE85_9BACT</name>
<feature type="domain" description="EamA" evidence="6">
    <location>
        <begin position="1"/>
        <end position="124"/>
    </location>
</feature>
<feature type="transmembrane region" description="Helical" evidence="5">
    <location>
        <begin position="222"/>
        <end position="241"/>
    </location>
</feature>
<proteinExistence type="predicted"/>